<proteinExistence type="predicted"/>
<reference evidence="1 2" key="1">
    <citation type="journal article" date="2021" name="Sci. Rep.">
        <title>The genome of the diatom Chaetoceros tenuissimus carries an ancient integrated fragment of an extant virus.</title>
        <authorList>
            <person name="Hongo Y."/>
            <person name="Kimura K."/>
            <person name="Takaki Y."/>
            <person name="Yoshida Y."/>
            <person name="Baba S."/>
            <person name="Kobayashi G."/>
            <person name="Nagasaki K."/>
            <person name="Hano T."/>
            <person name="Tomaru Y."/>
        </authorList>
    </citation>
    <scope>NUCLEOTIDE SEQUENCE [LARGE SCALE GENOMIC DNA]</scope>
    <source>
        <strain evidence="1 2">NIES-3715</strain>
    </source>
</reference>
<keyword evidence="2" id="KW-1185">Reference proteome</keyword>
<sequence length="140" mass="16151">MYDPANSELAGNLLRNLKNGRLGNKCEGRLDLDSLRIHSMRTNFCPHVLARFYEEHMIPHFPLEDERDSLEDWIFCLDPVEKANHSKSEPLMDVLLLICNLQDTHEPIILPKCMIVHIGISKASVSMHLTIDNKLQCWQC</sequence>
<dbReference type="AlphaFoldDB" id="A0AAD3CXT5"/>
<organism evidence="1 2">
    <name type="scientific">Chaetoceros tenuissimus</name>
    <dbReference type="NCBI Taxonomy" id="426638"/>
    <lineage>
        <taxon>Eukaryota</taxon>
        <taxon>Sar</taxon>
        <taxon>Stramenopiles</taxon>
        <taxon>Ochrophyta</taxon>
        <taxon>Bacillariophyta</taxon>
        <taxon>Coscinodiscophyceae</taxon>
        <taxon>Chaetocerotophycidae</taxon>
        <taxon>Chaetocerotales</taxon>
        <taxon>Chaetocerotaceae</taxon>
        <taxon>Chaetoceros</taxon>
    </lineage>
</organism>
<name>A0AAD3CXT5_9STRA</name>
<dbReference type="Proteomes" id="UP001054902">
    <property type="component" value="Unassembled WGS sequence"/>
</dbReference>
<comment type="caution">
    <text evidence="1">The sequence shown here is derived from an EMBL/GenBank/DDBJ whole genome shotgun (WGS) entry which is preliminary data.</text>
</comment>
<gene>
    <name evidence="1" type="ORF">CTEN210_10483</name>
</gene>
<dbReference type="EMBL" id="BLLK01000047">
    <property type="protein sequence ID" value="GFH54007.1"/>
    <property type="molecule type" value="Genomic_DNA"/>
</dbReference>
<protein>
    <submittedName>
        <fullName evidence="1">Uncharacterized protein</fullName>
    </submittedName>
</protein>
<evidence type="ECO:0000313" key="1">
    <source>
        <dbReference type="EMBL" id="GFH54007.1"/>
    </source>
</evidence>
<accession>A0AAD3CXT5</accession>
<evidence type="ECO:0000313" key="2">
    <source>
        <dbReference type="Proteomes" id="UP001054902"/>
    </source>
</evidence>